<accession>A0A8H5LXQ0</accession>
<gene>
    <name evidence="1" type="ORF">D9615_007367</name>
</gene>
<reference evidence="1 2" key="1">
    <citation type="journal article" date="2020" name="ISME J.">
        <title>Uncovering the hidden diversity of litter-decomposition mechanisms in mushroom-forming fungi.</title>
        <authorList>
            <person name="Floudas D."/>
            <person name="Bentzer J."/>
            <person name="Ahren D."/>
            <person name="Johansson T."/>
            <person name="Persson P."/>
            <person name="Tunlid A."/>
        </authorList>
    </citation>
    <scope>NUCLEOTIDE SEQUENCE [LARGE SCALE GENOMIC DNA]</scope>
    <source>
        <strain evidence="1 2">CBS 661.87</strain>
    </source>
</reference>
<protein>
    <submittedName>
        <fullName evidence="1">Uncharacterized protein</fullName>
    </submittedName>
</protein>
<name>A0A8H5LXQ0_9AGAR</name>
<dbReference type="AlphaFoldDB" id="A0A8H5LXQ0"/>
<keyword evidence="2" id="KW-1185">Reference proteome</keyword>
<evidence type="ECO:0000313" key="2">
    <source>
        <dbReference type="Proteomes" id="UP000565441"/>
    </source>
</evidence>
<dbReference type="Proteomes" id="UP000565441">
    <property type="component" value="Unassembled WGS sequence"/>
</dbReference>
<dbReference type="OrthoDB" id="2947669at2759"/>
<organism evidence="1 2">
    <name type="scientific">Tricholomella constricta</name>
    <dbReference type="NCBI Taxonomy" id="117010"/>
    <lineage>
        <taxon>Eukaryota</taxon>
        <taxon>Fungi</taxon>
        <taxon>Dikarya</taxon>
        <taxon>Basidiomycota</taxon>
        <taxon>Agaricomycotina</taxon>
        <taxon>Agaricomycetes</taxon>
        <taxon>Agaricomycetidae</taxon>
        <taxon>Agaricales</taxon>
        <taxon>Tricholomatineae</taxon>
        <taxon>Lyophyllaceae</taxon>
        <taxon>Tricholomella</taxon>
    </lineage>
</organism>
<proteinExistence type="predicted"/>
<sequence>MSPKRKLPPTPDLSDFTLGDVPAELRRQGQDLAAAVILKLIHDSGLTVRDLVKHETERPSFASATWQDIAVKFKLEASKGANQLELFSYPVASLPPSFHREVMKASAKWLDVYQEVDAHNREAARVRLMDAWHVPICSLFKGRLVDRPESSMPETPETSGGQVEHEVYMIEGIILLVVEMKLALKSKGDHVAQVLLELVCEFQPFSHKNFKAEKSSRIQD</sequence>
<comment type="caution">
    <text evidence="1">The sequence shown here is derived from an EMBL/GenBank/DDBJ whole genome shotgun (WGS) entry which is preliminary data.</text>
</comment>
<dbReference type="EMBL" id="JAACJP010000040">
    <property type="protein sequence ID" value="KAF5373358.1"/>
    <property type="molecule type" value="Genomic_DNA"/>
</dbReference>
<evidence type="ECO:0000313" key="1">
    <source>
        <dbReference type="EMBL" id="KAF5373358.1"/>
    </source>
</evidence>